<keyword evidence="1" id="KW-0560">Oxidoreductase</keyword>
<dbReference type="PANTHER" id="PTHR22981">
    <property type="entry name" value="3-HYDROXYISOBUTYRATE DEHYDROGENASE-RELATED"/>
    <property type="match status" value="1"/>
</dbReference>
<evidence type="ECO:0000313" key="7">
    <source>
        <dbReference type="Proteomes" id="UP000054851"/>
    </source>
</evidence>
<dbReference type="Pfam" id="PF14833">
    <property type="entry name" value="NAD_binding_11"/>
    <property type="match status" value="1"/>
</dbReference>
<dbReference type="AlphaFoldDB" id="A0A158A776"/>
<keyword evidence="2" id="KW-0520">NAD</keyword>
<proteinExistence type="predicted"/>
<feature type="active site" evidence="3">
    <location>
        <position position="174"/>
    </location>
</feature>
<dbReference type="STRING" id="1777140.AWB79_02042"/>
<dbReference type="GO" id="GO:0051287">
    <property type="term" value="F:NAD binding"/>
    <property type="evidence" value="ECO:0007669"/>
    <property type="project" value="InterPro"/>
</dbReference>
<dbReference type="InterPro" id="IPR013328">
    <property type="entry name" value="6PGD_dom2"/>
</dbReference>
<accession>A0A158A776</accession>
<dbReference type="PIRSF" id="PIRSF000103">
    <property type="entry name" value="HIBADH"/>
    <property type="match status" value="1"/>
</dbReference>
<evidence type="ECO:0000259" key="5">
    <source>
        <dbReference type="Pfam" id="PF14833"/>
    </source>
</evidence>
<dbReference type="GO" id="GO:0016616">
    <property type="term" value="F:oxidoreductase activity, acting on the CH-OH group of donors, NAD or NADP as acceptor"/>
    <property type="evidence" value="ECO:0007669"/>
    <property type="project" value="TreeGrafter"/>
</dbReference>
<dbReference type="Pfam" id="PF03446">
    <property type="entry name" value="NAD_binding_2"/>
    <property type="match status" value="1"/>
</dbReference>
<evidence type="ECO:0000256" key="1">
    <source>
        <dbReference type="ARBA" id="ARBA00023002"/>
    </source>
</evidence>
<organism evidence="6 7">
    <name type="scientific">Caballeronia hypogeia</name>
    <dbReference type="NCBI Taxonomy" id="1777140"/>
    <lineage>
        <taxon>Bacteria</taxon>
        <taxon>Pseudomonadati</taxon>
        <taxon>Pseudomonadota</taxon>
        <taxon>Betaproteobacteria</taxon>
        <taxon>Burkholderiales</taxon>
        <taxon>Burkholderiaceae</taxon>
        <taxon>Caballeronia</taxon>
    </lineage>
</organism>
<evidence type="ECO:0000256" key="3">
    <source>
        <dbReference type="PIRSR" id="PIRSR000103-1"/>
    </source>
</evidence>
<dbReference type="InterPro" id="IPR029154">
    <property type="entry name" value="HIBADH-like_NADP-bd"/>
</dbReference>
<feature type="domain" description="3-hydroxyisobutyrate dehydrogenase-like NAD-binding" evidence="5">
    <location>
        <begin position="168"/>
        <end position="275"/>
    </location>
</feature>
<dbReference type="OrthoDB" id="9125692at2"/>
<dbReference type="InterPro" id="IPR008927">
    <property type="entry name" value="6-PGluconate_DH-like_C_sf"/>
</dbReference>
<evidence type="ECO:0000313" key="6">
    <source>
        <dbReference type="EMBL" id="SAK53623.1"/>
    </source>
</evidence>
<dbReference type="Proteomes" id="UP000054851">
    <property type="component" value="Unassembled WGS sequence"/>
</dbReference>
<dbReference type="SUPFAM" id="SSF48179">
    <property type="entry name" value="6-phosphogluconate dehydrogenase C-terminal domain-like"/>
    <property type="match status" value="1"/>
</dbReference>
<protein>
    <submittedName>
        <fullName evidence="6">3-hydroxyisobutyrate dehydrogenase</fullName>
    </submittedName>
</protein>
<sequence>MEIRTVAFIGVGSMGAPMARRVMQAGFELIVCDRNPAVLASFEAQGARATMSARDCGTADVIVVLVGNDAQINDVTIGADGVMHGIVEGRAPVVCVMSTTLPDTLQGIAPQLSAAGARLIDAPISGGIVKAEEGTLTIMLGGDSADIDSVMPVMRAMGQNLFRCGELGSAEVVKVVNNMLCIATMFLTAEAIDLAERHGVKFEQIAPIVNVSTGRNFLTADAEEGRRQYGAWARSEEAFGALMKVVSKDLHLAREMAASGKLDLGLLDEVSRYVDAHGSLAMDQWMRHGGVR</sequence>
<dbReference type="InterPro" id="IPR015815">
    <property type="entry name" value="HIBADH-related"/>
</dbReference>
<dbReference type="SUPFAM" id="SSF51735">
    <property type="entry name" value="NAD(P)-binding Rossmann-fold domains"/>
    <property type="match status" value="1"/>
</dbReference>
<gene>
    <name evidence="6" type="ORF">AWB79_02042</name>
</gene>
<keyword evidence="7" id="KW-1185">Reference proteome</keyword>
<evidence type="ECO:0000256" key="2">
    <source>
        <dbReference type="ARBA" id="ARBA00023027"/>
    </source>
</evidence>
<dbReference type="Gene3D" id="3.40.50.720">
    <property type="entry name" value="NAD(P)-binding Rossmann-like Domain"/>
    <property type="match status" value="1"/>
</dbReference>
<dbReference type="InterPro" id="IPR006115">
    <property type="entry name" value="6PGDH_NADP-bd"/>
</dbReference>
<dbReference type="GO" id="GO:0050661">
    <property type="term" value="F:NADP binding"/>
    <property type="evidence" value="ECO:0007669"/>
    <property type="project" value="InterPro"/>
</dbReference>
<name>A0A158A776_9BURK</name>
<dbReference type="RefSeq" id="WP_061167266.1">
    <property type="nucleotide sequence ID" value="NZ_FCOA02000004.1"/>
</dbReference>
<dbReference type="EMBL" id="FCOA02000004">
    <property type="protein sequence ID" value="SAK53623.1"/>
    <property type="molecule type" value="Genomic_DNA"/>
</dbReference>
<comment type="caution">
    <text evidence="6">The sequence shown here is derived from an EMBL/GenBank/DDBJ whole genome shotgun (WGS) entry which is preliminary data.</text>
</comment>
<dbReference type="PANTHER" id="PTHR22981:SF80">
    <property type="entry name" value="BLR4309 PROTEIN"/>
    <property type="match status" value="1"/>
</dbReference>
<dbReference type="Gene3D" id="1.10.1040.10">
    <property type="entry name" value="N-(1-d-carboxylethyl)-l-norvaline Dehydrogenase, domain 2"/>
    <property type="match status" value="1"/>
</dbReference>
<feature type="domain" description="6-phosphogluconate dehydrogenase NADP-binding" evidence="4">
    <location>
        <begin position="5"/>
        <end position="165"/>
    </location>
</feature>
<evidence type="ECO:0000259" key="4">
    <source>
        <dbReference type="Pfam" id="PF03446"/>
    </source>
</evidence>
<reference evidence="6" key="1">
    <citation type="submission" date="2016-01" db="EMBL/GenBank/DDBJ databases">
        <authorList>
            <person name="Peeters C."/>
        </authorList>
    </citation>
    <scope>NUCLEOTIDE SEQUENCE</scope>
    <source>
        <strain evidence="6">LMG 29322</strain>
    </source>
</reference>
<dbReference type="InterPro" id="IPR036291">
    <property type="entry name" value="NAD(P)-bd_dom_sf"/>
</dbReference>